<feature type="signal peptide" evidence="2">
    <location>
        <begin position="1"/>
        <end position="19"/>
    </location>
</feature>
<name>A0A0G4PLG4_PENC3</name>
<reference evidence="3 4" key="1">
    <citation type="journal article" date="2014" name="Nat. Commun.">
        <title>Multiple recent horizontal transfers of a large genomic region in cheese making fungi.</title>
        <authorList>
            <person name="Cheeseman K."/>
            <person name="Ropars J."/>
            <person name="Renault P."/>
            <person name="Dupont J."/>
            <person name="Gouzy J."/>
            <person name="Branca A."/>
            <person name="Abraham A.L."/>
            <person name="Ceppi M."/>
            <person name="Conseiller E."/>
            <person name="Debuchy R."/>
            <person name="Malagnac F."/>
            <person name="Goarin A."/>
            <person name="Silar P."/>
            <person name="Lacoste S."/>
            <person name="Sallet E."/>
            <person name="Bensimon A."/>
            <person name="Giraud T."/>
            <person name="Brygoo Y."/>
        </authorList>
    </citation>
    <scope>NUCLEOTIDE SEQUENCE [LARGE SCALE GENOMIC DNA]</scope>
    <source>
        <strain evidence="4">FM 013</strain>
    </source>
</reference>
<organism evidence="3 4">
    <name type="scientific">Penicillium camemberti (strain FM 013)</name>
    <dbReference type="NCBI Taxonomy" id="1429867"/>
    <lineage>
        <taxon>Eukaryota</taxon>
        <taxon>Fungi</taxon>
        <taxon>Dikarya</taxon>
        <taxon>Ascomycota</taxon>
        <taxon>Pezizomycotina</taxon>
        <taxon>Eurotiomycetes</taxon>
        <taxon>Eurotiomycetidae</taxon>
        <taxon>Eurotiales</taxon>
        <taxon>Aspergillaceae</taxon>
        <taxon>Penicillium</taxon>
    </lineage>
</organism>
<evidence type="ECO:0000256" key="1">
    <source>
        <dbReference type="SAM" id="MobiDB-lite"/>
    </source>
</evidence>
<keyword evidence="2" id="KW-0732">Signal</keyword>
<protein>
    <submittedName>
        <fullName evidence="3">Str. FM013</fullName>
    </submittedName>
</protein>
<proteinExistence type="predicted"/>
<accession>A0A0G4PLG4</accession>
<sequence length="136" mass="14478">MQISQLLLATGLFASSIFAAPITSSDWIIQDMQRICNDENTSCTWSFGINNGTDTTGCTYIVEATDASQANGGPSTCGAYTVTSNWSGQFGPTNGFTTLSVTNNETGQITWPGYNDEQLADGNVVKPDQSYPPTTL</sequence>
<evidence type="ECO:0000256" key="2">
    <source>
        <dbReference type="SAM" id="SignalP"/>
    </source>
</evidence>
<gene>
    <name evidence="3" type="ORF">PCAMFM013_S021g000182</name>
</gene>
<dbReference type="Proteomes" id="UP000053732">
    <property type="component" value="Unassembled WGS sequence"/>
</dbReference>
<evidence type="ECO:0000313" key="4">
    <source>
        <dbReference type="Proteomes" id="UP000053732"/>
    </source>
</evidence>
<dbReference type="EMBL" id="HG793154">
    <property type="protein sequence ID" value="CRL27267.1"/>
    <property type="molecule type" value="Genomic_DNA"/>
</dbReference>
<evidence type="ECO:0000313" key="3">
    <source>
        <dbReference type="EMBL" id="CRL27267.1"/>
    </source>
</evidence>
<feature type="region of interest" description="Disordered" evidence="1">
    <location>
        <begin position="114"/>
        <end position="136"/>
    </location>
</feature>
<dbReference type="AlphaFoldDB" id="A0A0G4PLG4"/>
<keyword evidence="4" id="KW-1185">Reference proteome</keyword>
<feature type="chain" id="PRO_5005195450" evidence="2">
    <location>
        <begin position="20"/>
        <end position="136"/>
    </location>
</feature>